<evidence type="ECO:0000313" key="10">
    <source>
        <dbReference type="Proteomes" id="UP000672657"/>
    </source>
</evidence>
<dbReference type="EMBL" id="CAJPVI010000042">
    <property type="protein sequence ID" value="CAG2157787.1"/>
    <property type="molecule type" value="Genomic_DNA"/>
</dbReference>
<evidence type="ECO:0000256" key="3">
    <source>
        <dbReference type="ARBA" id="ARBA00022692"/>
    </source>
</evidence>
<dbReference type="PANTHER" id="PTHR43738:SF3">
    <property type="entry name" value="ABC TRANSPORTER PERMEASE"/>
    <property type="match status" value="1"/>
</dbReference>
<evidence type="ECO:0008006" key="11">
    <source>
        <dbReference type="Google" id="ProtNLM"/>
    </source>
</evidence>
<protein>
    <recommendedName>
        <fullName evidence="11">ABC transporter ATP-binding protein</fullName>
    </recommendedName>
</protein>
<reference evidence="9 10" key="1">
    <citation type="submission" date="2021-03" db="EMBL/GenBank/DDBJ databases">
        <authorList>
            <person name="Peeters C."/>
        </authorList>
    </citation>
    <scope>NUCLEOTIDE SEQUENCE [LARGE SCALE GENOMIC DNA]</scope>
    <source>
        <strain evidence="9 10">LMG 26411</strain>
    </source>
</reference>
<comment type="caution">
    <text evidence="9">The sequence shown here is derived from an EMBL/GenBank/DDBJ whole genome shotgun (WGS) entry which is preliminary data.</text>
</comment>
<keyword evidence="10" id="KW-1185">Reference proteome</keyword>
<dbReference type="InterPro" id="IPR025857">
    <property type="entry name" value="MacB_PCD"/>
</dbReference>
<dbReference type="RefSeq" id="WP_211956574.1">
    <property type="nucleotide sequence ID" value="NZ_CAJPVI010000042.1"/>
</dbReference>
<evidence type="ECO:0000256" key="1">
    <source>
        <dbReference type="ARBA" id="ARBA00004651"/>
    </source>
</evidence>
<evidence type="ECO:0000256" key="6">
    <source>
        <dbReference type="SAM" id="Phobius"/>
    </source>
</evidence>
<organism evidence="9 10">
    <name type="scientific">Cupriavidus numazuensis</name>
    <dbReference type="NCBI Taxonomy" id="221992"/>
    <lineage>
        <taxon>Bacteria</taxon>
        <taxon>Pseudomonadati</taxon>
        <taxon>Pseudomonadota</taxon>
        <taxon>Betaproteobacteria</taxon>
        <taxon>Burkholderiales</taxon>
        <taxon>Burkholderiaceae</taxon>
        <taxon>Cupriavidus</taxon>
    </lineage>
</organism>
<dbReference type="PANTHER" id="PTHR43738">
    <property type="entry name" value="ABC TRANSPORTER, MEMBRANE PROTEIN"/>
    <property type="match status" value="1"/>
</dbReference>
<evidence type="ECO:0000313" key="9">
    <source>
        <dbReference type="EMBL" id="CAG2157787.1"/>
    </source>
</evidence>
<feature type="transmembrane region" description="Helical" evidence="6">
    <location>
        <begin position="300"/>
        <end position="323"/>
    </location>
</feature>
<keyword evidence="5 6" id="KW-0472">Membrane</keyword>
<dbReference type="InterPro" id="IPR051125">
    <property type="entry name" value="ABC-4/HrtB_transporter"/>
</dbReference>
<dbReference type="InterPro" id="IPR003838">
    <property type="entry name" value="ABC3_permease_C"/>
</dbReference>
<keyword evidence="2" id="KW-1003">Cell membrane</keyword>
<evidence type="ECO:0000259" key="7">
    <source>
        <dbReference type="Pfam" id="PF02687"/>
    </source>
</evidence>
<evidence type="ECO:0000256" key="2">
    <source>
        <dbReference type="ARBA" id="ARBA00022475"/>
    </source>
</evidence>
<evidence type="ECO:0000256" key="5">
    <source>
        <dbReference type="ARBA" id="ARBA00023136"/>
    </source>
</evidence>
<evidence type="ECO:0000256" key="4">
    <source>
        <dbReference type="ARBA" id="ARBA00022989"/>
    </source>
</evidence>
<name>A0ABN7Q5C9_9BURK</name>
<keyword evidence="4 6" id="KW-1133">Transmembrane helix</keyword>
<comment type="subcellular location">
    <subcellularLocation>
        <location evidence="1">Cell membrane</location>
        <topology evidence="1">Multi-pass membrane protein</topology>
    </subcellularLocation>
</comment>
<feature type="transmembrane region" description="Helical" evidence="6">
    <location>
        <begin position="16"/>
        <end position="35"/>
    </location>
</feature>
<gene>
    <name evidence="9" type="ORF">LMG26411_05714</name>
</gene>
<dbReference type="Pfam" id="PF02687">
    <property type="entry name" value="FtsX"/>
    <property type="match status" value="1"/>
</dbReference>
<feature type="domain" description="ABC3 transporter permease C-terminal" evidence="7">
    <location>
        <begin position="260"/>
        <end position="373"/>
    </location>
</feature>
<accession>A0ABN7Q5C9</accession>
<dbReference type="Proteomes" id="UP000672657">
    <property type="component" value="Unassembled WGS sequence"/>
</dbReference>
<sequence length="384" mass="41840">MFVLKLIARNALRHKLRTVLTVTGLVVAVLAYGLLQTVVDAWYAGAAAASSGRLVTRNAISLVFPLPLSYENRIRGVDGVTVVSRSNWFGGVYRDPKNFFAQFAVSDNYLDLYPEFVVTAQQRADYQRDRKGALIGRQLADQYGFKVGDVLPIKGTIYPGTWEFIVRGIMEGRDESTITRHMVFHWEYLNETVRKRSPKQADQVGVYILGIDNPDNAAAISRNVDAVFHNSLAETLTETEQAFQLGFVAMSNQIIAAIRVVSYVVILIIMAVMANAMAMSARERTVEYATLKALGFGPGFLALLMFGESIFICLVGGGIGMLATPPMAAMFKQAVGGVFPVFTVSHETMGMQAACALVVALFAAVVPAVQAARVRIVEGLRAIG</sequence>
<proteinExistence type="predicted"/>
<dbReference type="Pfam" id="PF12704">
    <property type="entry name" value="MacB_PCD"/>
    <property type="match status" value="1"/>
</dbReference>
<evidence type="ECO:0000259" key="8">
    <source>
        <dbReference type="Pfam" id="PF12704"/>
    </source>
</evidence>
<feature type="domain" description="MacB-like periplasmic core" evidence="8">
    <location>
        <begin position="18"/>
        <end position="224"/>
    </location>
</feature>
<feature type="transmembrane region" description="Helical" evidence="6">
    <location>
        <begin position="349"/>
        <end position="369"/>
    </location>
</feature>
<keyword evidence="3 6" id="KW-0812">Transmembrane</keyword>
<feature type="transmembrane region" description="Helical" evidence="6">
    <location>
        <begin position="260"/>
        <end position="279"/>
    </location>
</feature>